<dbReference type="GO" id="GO:0009055">
    <property type="term" value="F:electron transfer activity"/>
    <property type="evidence" value="ECO:0007669"/>
    <property type="project" value="InterPro"/>
</dbReference>
<dbReference type="RefSeq" id="WP_008438948.1">
    <property type="nucleotide sequence ID" value="NZ_LVJS01000050.1"/>
</dbReference>
<evidence type="ECO:0000256" key="3">
    <source>
        <dbReference type="ARBA" id="ARBA00022617"/>
    </source>
</evidence>
<dbReference type="STRING" id="416169.RHOFW104T7_15625"/>
<dbReference type="InterPro" id="IPR051459">
    <property type="entry name" value="Cytochrome_c-type_DH"/>
</dbReference>
<protein>
    <recommendedName>
        <fullName evidence="1">Cytochrome c-551</fullName>
    </recommendedName>
    <alternativeName>
        <fullName evidence="7">Cytochrome c551</fullName>
    </alternativeName>
</protein>
<evidence type="ECO:0000256" key="9">
    <source>
        <dbReference type="SAM" id="SignalP"/>
    </source>
</evidence>
<dbReference type="PRINTS" id="PR00606">
    <property type="entry name" value="CYTCHROMECID"/>
</dbReference>
<feature type="chain" id="PRO_5007599988" description="Cytochrome c-551" evidence="9">
    <location>
        <begin position="24"/>
        <end position="330"/>
    </location>
</feature>
<dbReference type="eggNOG" id="COG4654">
    <property type="taxonomic scope" value="Bacteria"/>
</dbReference>
<keyword evidence="12" id="KW-1185">Reference proteome</keyword>
<evidence type="ECO:0000259" key="10">
    <source>
        <dbReference type="PROSITE" id="PS51007"/>
    </source>
</evidence>
<evidence type="ECO:0000256" key="4">
    <source>
        <dbReference type="ARBA" id="ARBA00022723"/>
    </source>
</evidence>
<feature type="domain" description="Cytochrome c" evidence="10">
    <location>
        <begin position="241"/>
        <end position="327"/>
    </location>
</feature>
<dbReference type="PROSITE" id="PS51007">
    <property type="entry name" value="CYTC"/>
    <property type="match status" value="2"/>
</dbReference>
<dbReference type="SUPFAM" id="SSF46626">
    <property type="entry name" value="Cytochrome c"/>
    <property type="match status" value="2"/>
</dbReference>
<comment type="caution">
    <text evidence="11">The sequence shown here is derived from an EMBL/GenBank/DDBJ whole genome shotgun (WGS) entry which is preliminary data.</text>
</comment>
<organism evidence="11 12">
    <name type="scientific">Rhodanobacter thiooxydans</name>
    <dbReference type="NCBI Taxonomy" id="416169"/>
    <lineage>
        <taxon>Bacteria</taxon>
        <taxon>Pseudomonadati</taxon>
        <taxon>Pseudomonadota</taxon>
        <taxon>Gammaproteobacteria</taxon>
        <taxon>Lysobacterales</taxon>
        <taxon>Rhodanobacteraceae</taxon>
        <taxon>Rhodanobacter</taxon>
    </lineage>
</organism>
<gene>
    <name evidence="11" type="ORF">RHOFW104T7_15625</name>
</gene>
<feature type="binding site" description="covalent" evidence="8">
    <location>
        <position position="260"/>
    </location>
    <ligand>
        <name>heme c</name>
        <dbReference type="ChEBI" id="CHEBI:61717"/>
    </ligand>
</feature>
<dbReference type="PANTHER" id="PTHR35008:SF8">
    <property type="entry name" value="ALCOHOL DEHYDROGENASE CYTOCHROME C SUBUNIT"/>
    <property type="match status" value="1"/>
</dbReference>
<evidence type="ECO:0000256" key="6">
    <source>
        <dbReference type="ARBA" id="ARBA00023004"/>
    </source>
</evidence>
<feature type="binding site" description="covalent" evidence="8">
    <location>
        <position position="256"/>
    </location>
    <ligand>
        <name>heme c</name>
        <dbReference type="ChEBI" id="CHEBI:61717"/>
    </ligand>
</feature>
<dbReference type="GO" id="GO:0005506">
    <property type="term" value="F:iron ion binding"/>
    <property type="evidence" value="ECO:0007669"/>
    <property type="project" value="InterPro"/>
</dbReference>
<dbReference type="GO" id="GO:0020037">
    <property type="term" value="F:heme binding"/>
    <property type="evidence" value="ECO:0007669"/>
    <property type="project" value="InterPro"/>
</dbReference>
<evidence type="ECO:0000256" key="7">
    <source>
        <dbReference type="ARBA" id="ARBA00031244"/>
    </source>
</evidence>
<sequence>MSRSRLLAIASVAGFGAAGLVYAASASNYGLGTAATPQQIAGWNIDVRPDGQGLPRGQGSVAQGEKIFDANCAVCHGTFGDSNKYMVLAGGVGSLKTNAPLSTVGSRLNYATTLFDYVNRAMPFPHSKSLTADEVYAVTAYVLNLSDIVPGNFVANRETLPQVKMPNRDGFYEFPGLMHVHGKSDTHNTTCMRDCAKEVKITGSIPEGFVASMYGDIRDNFRGLASMNEAAPPADETTAHAAAAPAPQALIEQFGCAACHGIDKKIVGPAFRSVAAKYKADAGAEQRLFKKVRAGGSGVWGNIPMPPQTGSSDAELTAIIQWVLAGSPEK</sequence>
<reference evidence="11 12" key="1">
    <citation type="journal article" date="2016" name="MBio">
        <title>Lateral Gene Transfer in a Heavy Metal-Contaminated-Groundwater Microbial Community.</title>
        <authorList>
            <person name="Hemme C.L."/>
            <person name="Green S.J."/>
            <person name="Rishishwar L."/>
            <person name="Prakash O."/>
            <person name="Pettenato A."/>
            <person name="Chakraborty R."/>
            <person name="Deutschbauer A.M."/>
            <person name="Van Nostrand J.D."/>
            <person name="Wu L."/>
            <person name="He Z."/>
            <person name="Jordan I.K."/>
            <person name="Hazen T.C."/>
            <person name="Arkin A.P."/>
            <person name="Kostka J.E."/>
            <person name="Zhou J."/>
        </authorList>
    </citation>
    <scope>NUCLEOTIDE SEQUENCE [LARGE SCALE GENOMIC DNA]</scope>
    <source>
        <strain evidence="11 12">FW104-T7</strain>
    </source>
</reference>
<dbReference type="Gene3D" id="1.10.760.10">
    <property type="entry name" value="Cytochrome c-like domain"/>
    <property type="match status" value="2"/>
</dbReference>
<name>A0A154QFY5_9GAMM</name>
<evidence type="ECO:0000313" key="12">
    <source>
        <dbReference type="Proteomes" id="UP000076131"/>
    </source>
</evidence>
<keyword evidence="9" id="KW-0732">Signal</keyword>
<evidence type="ECO:0000313" key="11">
    <source>
        <dbReference type="EMBL" id="KZC23128.1"/>
    </source>
</evidence>
<evidence type="ECO:0000256" key="8">
    <source>
        <dbReference type="PIRSR" id="PIRSR602324-1"/>
    </source>
</evidence>
<evidence type="ECO:0000256" key="5">
    <source>
        <dbReference type="ARBA" id="ARBA00022982"/>
    </source>
</evidence>
<dbReference type="Proteomes" id="UP000076131">
    <property type="component" value="Unassembled WGS sequence"/>
</dbReference>
<dbReference type="EMBL" id="LVJS01000050">
    <property type="protein sequence ID" value="KZC23128.1"/>
    <property type="molecule type" value="Genomic_DNA"/>
</dbReference>
<feature type="binding site" description="covalent" evidence="8">
    <location>
        <position position="305"/>
    </location>
    <ligand>
        <name>heme c</name>
        <dbReference type="ChEBI" id="CHEBI:61717"/>
    </ligand>
</feature>
<evidence type="ECO:0000256" key="1">
    <source>
        <dbReference type="ARBA" id="ARBA00021020"/>
    </source>
</evidence>
<feature type="signal peptide" evidence="9">
    <location>
        <begin position="1"/>
        <end position="23"/>
    </location>
</feature>
<dbReference type="InterPro" id="IPR002324">
    <property type="entry name" value="Cyt_c_ID"/>
</dbReference>
<dbReference type="AlphaFoldDB" id="A0A154QFY5"/>
<keyword evidence="3 8" id="KW-0349">Heme</keyword>
<dbReference type="eggNOG" id="COG2010">
    <property type="taxonomic scope" value="Bacteria"/>
</dbReference>
<keyword evidence="4 8" id="KW-0479">Metal-binding</keyword>
<accession>A0A154QFY5</accession>
<dbReference type="PANTHER" id="PTHR35008">
    <property type="entry name" value="BLL4482 PROTEIN-RELATED"/>
    <property type="match status" value="1"/>
</dbReference>
<keyword evidence="5" id="KW-0249">Electron transport</keyword>
<dbReference type="Pfam" id="PF00034">
    <property type="entry name" value="Cytochrom_C"/>
    <property type="match status" value="2"/>
</dbReference>
<proteinExistence type="predicted"/>
<keyword evidence="2" id="KW-0813">Transport</keyword>
<keyword evidence="6 8" id="KW-0408">Iron</keyword>
<dbReference type="InterPro" id="IPR009056">
    <property type="entry name" value="Cyt_c-like_dom"/>
</dbReference>
<feature type="domain" description="Cytochrome c" evidence="10">
    <location>
        <begin position="59"/>
        <end position="146"/>
    </location>
</feature>
<evidence type="ECO:0000256" key="2">
    <source>
        <dbReference type="ARBA" id="ARBA00022448"/>
    </source>
</evidence>
<dbReference type="InterPro" id="IPR036909">
    <property type="entry name" value="Cyt_c-like_dom_sf"/>
</dbReference>
<comment type="PTM">
    <text evidence="8">Binds 1 heme c group covalently per subunit.</text>
</comment>